<feature type="region of interest" description="Disordered" evidence="1">
    <location>
        <begin position="76"/>
        <end position="98"/>
    </location>
</feature>
<accession>A0A397JNK1</accession>
<name>A0A397JNK1_9GLOM</name>
<feature type="compositionally biased region" description="Low complexity" evidence="1">
    <location>
        <begin position="85"/>
        <end position="98"/>
    </location>
</feature>
<organism evidence="2 3">
    <name type="scientific">Diversispora epigaea</name>
    <dbReference type="NCBI Taxonomy" id="1348612"/>
    <lineage>
        <taxon>Eukaryota</taxon>
        <taxon>Fungi</taxon>
        <taxon>Fungi incertae sedis</taxon>
        <taxon>Mucoromycota</taxon>
        <taxon>Glomeromycotina</taxon>
        <taxon>Glomeromycetes</taxon>
        <taxon>Diversisporales</taxon>
        <taxon>Diversisporaceae</taxon>
        <taxon>Diversispora</taxon>
    </lineage>
</organism>
<gene>
    <name evidence="2" type="ORF">Glove_23g5</name>
</gene>
<dbReference type="Proteomes" id="UP000266861">
    <property type="component" value="Unassembled WGS sequence"/>
</dbReference>
<evidence type="ECO:0000256" key="1">
    <source>
        <dbReference type="SAM" id="MobiDB-lite"/>
    </source>
</evidence>
<keyword evidence="3" id="KW-1185">Reference proteome</keyword>
<proteinExistence type="predicted"/>
<comment type="caution">
    <text evidence="2">The sequence shown here is derived from an EMBL/GenBank/DDBJ whole genome shotgun (WGS) entry which is preliminary data.</text>
</comment>
<reference evidence="2 3" key="1">
    <citation type="submission" date="2018-08" db="EMBL/GenBank/DDBJ databases">
        <title>Genome and evolution of the arbuscular mycorrhizal fungus Diversispora epigaea (formerly Glomus versiforme) and its bacterial endosymbionts.</title>
        <authorList>
            <person name="Sun X."/>
            <person name="Fei Z."/>
            <person name="Harrison M."/>
        </authorList>
    </citation>
    <scope>NUCLEOTIDE SEQUENCE [LARGE SCALE GENOMIC DNA]</scope>
    <source>
        <strain evidence="2 3">IT104</strain>
    </source>
</reference>
<dbReference type="AlphaFoldDB" id="A0A397JNK1"/>
<protein>
    <submittedName>
        <fullName evidence="2">Uncharacterized protein</fullName>
    </submittedName>
</protein>
<evidence type="ECO:0000313" key="2">
    <source>
        <dbReference type="EMBL" id="RHZ88398.1"/>
    </source>
</evidence>
<sequence length="98" mass="11189">MSDTDEEDRSKTVVNVYDLSWRNVLDPKSTSSTTAQLQRKRNYSDEIQRYDFPPPAKAPNWACNEQEDVVYDTEFVQTEGEDEPSFASTSSSKISAEQ</sequence>
<dbReference type="EMBL" id="PQFF01000021">
    <property type="protein sequence ID" value="RHZ88398.1"/>
    <property type="molecule type" value="Genomic_DNA"/>
</dbReference>
<evidence type="ECO:0000313" key="3">
    <source>
        <dbReference type="Proteomes" id="UP000266861"/>
    </source>
</evidence>